<reference evidence="2" key="1">
    <citation type="submission" date="2023-06" db="EMBL/GenBank/DDBJ databases">
        <title>Genome-scale phylogeny and comparative genomics of the fungal order Sordariales.</title>
        <authorList>
            <consortium name="Lawrence Berkeley National Laboratory"/>
            <person name="Hensen N."/>
            <person name="Bonometti L."/>
            <person name="Westerberg I."/>
            <person name="Brannstrom I.O."/>
            <person name="Guillou S."/>
            <person name="Cros-Aarteil S."/>
            <person name="Calhoun S."/>
            <person name="Haridas S."/>
            <person name="Kuo A."/>
            <person name="Mondo S."/>
            <person name="Pangilinan J."/>
            <person name="Riley R."/>
            <person name="LaButti K."/>
            <person name="Andreopoulos B."/>
            <person name="Lipzen A."/>
            <person name="Chen C."/>
            <person name="Yanf M."/>
            <person name="Daum C."/>
            <person name="Ng V."/>
            <person name="Clum A."/>
            <person name="Steindorff A."/>
            <person name="Ohm R."/>
            <person name="Martin F."/>
            <person name="Silar P."/>
            <person name="Natvig D."/>
            <person name="Lalanne C."/>
            <person name="Gautier V."/>
            <person name="Ament-velasquez S.L."/>
            <person name="Kruys A."/>
            <person name="Hutchinson M.I."/>
            <person name="Powell A.J."/>
            <person name="Barry K."/>
            <person name="Miller A.N."/>
            <person name="Grigoriev I.V."/>
            <person name="Debuchy R."/>
            <person name="Gladieux P."/>
            <person name="Thoren M.H."/>
            <person name="Johannesson H."/>
        </authorList>
    </citation>
    <scope>NUCLEOTIDE SEQUENCE</scope>
    <source>
        <strain evidence="2">SMH2392-1A</strain>
    </source>
</reference>
<comment type="caution">
    <text evidence="2">The sequence shown here is derived from an EMBL/GenBank/DDBJ whole genome shotgun (WGS) entry which is preliminary data.</text>
</comment>
<dbReference type="Proteomes" id="UP001172101">
    <property type="component" value="Unassembled WGS sequence"/>
</dbReference>
<evidence type="ECO:0000256" key="1">
    <source>
        <dbReference type="SAM" id="MobiDB-lite"/>
    </source>
</evidence>
<organism evidence="2 3">
    <name type="scientific">Lasiosphaeria miniovina</name>
    <dbReference type="NCBI Taxonomy" id="1954250"/>
    <lineage>
        <taxon>Eukaryota</taxon>
        <taxon>Fungi</taxon>
        <taxon>Dikarya</taxon>
        <taxon>Ascomycota</taxon>
        <taxon>Pezizomycotina</taxon>
        <taxon>Sordariomycetes</taxon>
        <taxon>Sordariomycetidae</taxon>
        <taxon>Sordariales</taxon>
        <taxon>Lasiosphaeriaceae</taxon>
        <taxon>Lasiosphaeria</taxon>
    </lineage>
</organism>
<dbReference type="EMBL" id="JAUIRO010000007">
    <property type="protein sequence ID" value="KAK0706197.1"/>
    <property type="molecule type" value="Genomic_DNA"/>
</dbReference>
<dbReference type="GeneID" id="85323682"/>
<dbReference type="RefSeq" id="XP_060291291.1">
    <property type="nucleotide sequence ID" value="XM_060440412.1"/>
</dbReference>
<evidence type="ECO:0000313" key="3">
    <source>
        <dbReference type="Proteomes" id="UP001172101"/>
    </source>
</evidence>
<accession>A0AA39ZYX0</accession>
<name>A0AA39ZYX0_9PEZI</name>
<dbReference type="AlphaFoldDB" id="A0AA39ZYX0"/>
<evidence type="ECO:0000313" key="2">
    <source>
        <dbReference type="EMBL" id="KAK0706197.1"/>
    </source>
</evidence>
<gene>
    <name evidence="2" type="ORF">B0T26DRAFT_679913</name>
</gene>
<proteinExistence type="predicted"/>
<feature type="region of interest" description="Disordered" evidence="1">
    <location>
        <begin position="1"/>
        <end position="23"/>
    </location>
</feature>
<keyword evidence="3" id="KW-1185">Reference proteome</keyword>
<sequence length="150" mass="16641">MDSHAAWDDECDDTLPSDILTPATTRSGYTRFDEFAPAENTTWEDPMIPPRRENPNDPIDALVASQDDWVSATDLVTEYDYLPLQIKGGEAKMTDLMIANIAEIARSEEAQLKAEVKELLSGVWGFLGFNDYAAEELNTQATLLVLTAEV</sequence>
<protein>
    <submittedName>
        <fullName evidence="2">Uncharacterized protein</fullName>
    </submittedName>
</protein>